<evidence type="ECO:0000259" key="8">
    <source>
        <dbReference type="PROSITE" id="PS50110"/>
    </source>
</evidence>
<dbReference type="Pfam" id="PF08448">
    <property type="entry name" value="PAS_4"/>
    <property type="match status" value="1"/>
</dbReference>
<dbReference type="PANTHER" id="PTHR43047:SF64">
    <property type="entry name" value="HISTIDINE KINASE CONTAINING CHEY-HOMOLOGOUS RECEIVER DOMAIN AND PAS DOMAIN-RELATED"/>
    <property type="match status" value="1"/>
</dbReference>
<keyword evidence="5" id="KW-0418">Kinase</keyword>
<dbReference type="PROSITE" id="PS50113">
    <property type="entry name" value="PAC"/>
    <property type="match status" value="1"/>
</dbReference>
<dbReference type="PROSITE" id="PS50110">
    <property type="entry name" value="RESPONSE_REGULATORY"/>
    <property type="match status" value="1"/>
</dbReference>
<dbReference type="Gene3D" id="1.10.287.130">
    <property type="match status" value="1"/>
</dbReference>
<dbReference type="InterPro" id="IPR011006">
    <property type="entry name" value="CheY-like_superfamily"/>
</dbReference>
<dbReference type="EC" id="2.7.13.3" evidence="2"/>
<dbReference type="SUPFAM" id="SSF55874">
    <property type="entry name" value="ATPase domain of HSP90 chaperone/DNA topoisomerase II/histidine kinase"/>
    <property type="match status" value="1"/>
</dbReference>
<feature type="domain" description="PAS" evidence="9">
    <location>
        <begin position="165"/>
        <end position="218"/>
    </location>
</feature>
<dbReference type="SUPFAM" id="SSF52172">
    <property type="entry name" value="CheY-like"/>
    <property type="match status" value="1"/>
</dbReference>
<dbReference type="InterPro" id="IPR013655">
    <property type="entry name" value="PAS_fold_3"/>
</dbReference>
<dbReference type="SMART" id="SM00388">
    <property type="entry name" value="HisKA"/>
    <property type="match status" value="1"/>
</dbReference>
<dbReference type="InterPro" id="IPR035965">
    <property type="entry name" value="PAS-like_dom_sf"/>
</dbReference>
<evidence type="ECO:0000256" key="4">
    <source>
        <dbReference type="ARBA" id="ARBA00022679"/>
    </source>
</evidence>
<dbReference type="CDD" id="cd00075">
    <property type="entry name" value="HATPase"/>
    <property type="match status" value="1"/>
</dbReference>
<dbReference type="Pfam" id="PF00512">
    <property type="entry name" value="HisKA"/>
    <property type="match status" value="1"/>
</dbReference>
<comment type="catalytic activity">
    <reaction evidence="1">
        <text>ATP + protein L-histidine = ADP + protein N-phospho-L-histidine.</text>
        <dbReference type="EC" id="2.7.13.3"/>
    </reaction>
</comment>
<dbReference type="Pfam" id="PF08447">
    <property type="entry name" value="PAS_3"/>
    <property type="match status" value="1"/>
</dbReference>
<evidence type="ECO:0000259" key="9">
    <source>
        <dbReference type="PROSITE" id="PS50112"/>
    </source>
</evidence>
<dbReference type="NCBIfam" id="TIGR00229">
    <property type="entry name" value="sensory_box"/>
    <property type="match status" value="2"/>
</dbReference>
<protein>
    <recommendedName>
        <fullName evidence="2">histidine kinase</fullName>
        <ecNumber evidence="2">2.7.13.3</ecNumber>
    </recommendedName>
</protein>
<sequence>MNQELAAIIPADLLLDERLRAVADDAPFAVFAKRADGRYVFANRWLARLLGVAPEELVGRTVADVLPGDVAVRTRERELRGAVSHLWTEDAIPTPSGERTLLTARFPIALAGEMGICGIAFDVTDRDRTQQELRDTEERFRSVLDQAGAMAHLGAWWIDVTNPEDLDSSPLRWSDEVYRIFGYEPGEVAVSNELFFRHVHPDDRRRVADAVSAALSERRRYAIEHRIVRRDGVERVVLEHGEAQHDGAGRLFRIVGAVHDVTDRKRAEEALREADRRKDEFLGMLSHELRNPLAPIRNSIYVLRHTEPGSEQGNRAQEVIERQTEHLTRLVDDLLDVTRIARGKIELRRTRVDLRDLVWRAADDFRHLMRDRSVELRVVADDEKVWADADPTRISQVVGNLLHNASKFTRGGDEVTVSLRAEGGAAEIRVRDTGAGIEPSLLPHVFDPFVQGERTLARTEGGLGLGLALVKGITELHGGTVRVESAGKGRGAEFVVRLPLATPAGTRDATSPVARSSGGLRVLVVDDNADAADSLAEIARMLGHDAEVAYDGPSALAKARALPPDVVLCDIGLPGMSGYEVARALRAGGASGMQLFAVSGYAQPEDVRRAIEAGFDGHVAKPADPALVERLLAR</sequence>
<keyword evidence="4" id="KW-0808">Transferase</keyword>
<dbReference type="SMART" id="SM00448">
    <property type="entry name" value="REC"/>
    <property type="match status" value="1"/>
</dbReference>
<dbReference type="InterPro" id="IPR036890">
    <property type="entry name" value="HATPase_C_sf"/>
</dbReference>
<dbReference type="CDD" id="cd00130">
    <property type="entry name" value="PAS"/>
    <property type="match status" value="2"/>
</dbReference>
<evidence type="ECO:0000256" key="3">
    <source>
        <dbReference type="ARBA" id="ARBA00022553"/>
    </source>
</evidence>
<dbReference type="Gene3D" id="3.40.50.2300">
    <property type="match status" value="1"/>
</dbReference>
<keyword evidence="3 6" id="KW-0597">Phosphoprotein</keyword>
<dbReference type="Proteomes" id="UP001162891">
    <property type="component" value="Chromosome"/>
</dbReference>
<dbReference type="InterPro" id="IPR000700">
    <property type="entry name" value="PAS-assoc_C"/>
</dbReference>
<dbReference type="InterPro" id="IPR013656">
    <property type="entry name" value="PAS_4"/>
</dbReference>
<dbReference type="CDD" id="cd17580">
    <property type="entry name" value="REC_2_DhkD-like"/>
    <property type="match status" value="1"/>
</dbReference>
<evidence type="ECO:0000313" key="12">
    <source>
        <dbReference type="Proteomes" id="UP001162891"/>
    </source>
</evidence>
<dbReference type="SMART" id="SM00091">
    <property type="entry name" value="PAS"/>
    <property type="match status" value="2"/>
</dbReference>
<feature type="modified residue" description="4-aspartylphosphate" evidence="6">
    <location>
        <position position="570"/>
    </location>
</feature>
<accession>A0ABM7WR38</accession>
<dbReference type="CDD" id="cd00082">
    <property type="entry name" value="HisKA"/>
    <property type="match status" value="1"/>
</dbReference>
<keyword evidence="12" id="KW-1185">Reference proteome</keyword>
<evidence type="ECO:0000256" key="2">
    <source>
        <dbReference type="ARBA" id="ARBA00012438"/>
    </source>
</evidence>
<organism evidence="11 12">
    <name type="scientific">Anaeromyxobacter oryzae</name>
    <dbReference type="NCBI Taxonomy" id="2918170"/>
    <lineage>
        <taxon>Bacteria</taxon>
        <taxon>Pseudomonadati</taxon>
        <taxon>Myxococcota</taxon>
        <taxon>Myxococcia</taxon>
        <taxon>Myxococcales</taxon>
        <taxon>Cystobacterineae</taxon>
        <taxon>Anaeromyxobacteraceae</taxon>
        <taxon>Anaeromyxobacter</taxon>
    </lineage>
</organism>
<gene>
    <name evidence="11" type="ORF">AMOR_09230</name>
</gene>
<dbReference type="PROSITE" id="PS50109">
    <property type="entry name" value="HIS_KIN"/>
    <property type="match status" value="1"/>
</dbReference>
<dbReference type="InterPro" id="IPR004358">
    <property type="entry name" value="Sig_transdc_His_kin-like_C"/>
</dbReference>
<dbReference type="SUPFAM" id="SSF55785">
    <property type="entry name" value="PYP-like sensor domain (PAS domain)"/>
    <property type="match status" value="2"/>
</dbReference>
<evidence type="ECO:0000256" key="6">
    <source>
        <dbReference type="PROSITE-ProRule" id="PRU00169"/>
    </source>
</evidence>
<evidence type="ECO:0000313" key="11">
    <source>
        <dbReference type="EMBL" id="BDG01927.1"/>
    </source>
</evidence>
<dbReference type="Pfam" id="PF00072">
    <property type="entry name" value="Response_reg"/>
    <property type="match status" value="1"/>
</dbReference>
<reference evidence="12" key="1">
    <citation type="journal article" date="2022" name="Int. J. Syst. Evol. Microbiol.">
        <title>Anaeromyxobacter oryzae sp. nov., Anaeromyxobacter diazotrophicus sp. nov. and Anaeromyxobacter paludicola sp. nov., isolated from paddy soils.</title>
        <authorList>
            <person name="Itoh H."/>
            <person name="Xu Z."/>
            <person name="Mise K."/>
            <person name="Masuda Y."/>
            <person name="Ushijima N."/>
            <person name="Hayakawa C."/>
            <person name="Shiratori Y."/>
            <person name="Senoo K."/>
        </authorList>
    </citation>
    <scope>NUCLEOTIDE SEQUENCE [LARGE SCALE GENOMIC DNA]</scope>
    <source>
        <strain evidence="12">Red232</strain>
    </source>
</reference>
<evidence type="ECO:0000259" key="7">
    <source>
        <dbReference type="PROSITE" id="PS50109"/>
    </source>
</evidence>
<dbReference type="Pfam" id="PF02518">
    <property type="entry name" value="HATPase_c"/>
    <property type="match status" value="1"/>
</dbReference>
<feature type="domain" description="PAC" evidence="10">
    <location>
        <begin position="221"/>
        <end position="273"/>
    </location>
</feature>
<feature type="domain" description="PAS" evidence="9">
    <location>
        <begin position="15"/>
        <end position="86"/>
    </location>
</feature>
<evidence type="ECO:0000256" key="5">
    <source>
        <dbReference type="ARBA" id="ARBA00022777"/>
    </source>
</evidence>
<feature type="domain" description="Histidine kinase" evidence="7">
    <location>
        <begin position="284"/>
        <end position="502"/>
    </location>
</feature>
<dbReference type="InterPro" id="IPR003594">
    <property type="entry name" value="HATPase_dom"/>
</dbReference>
<dbReference type="Gene3D" id="2.10.70.100">
    <property type="match status" value="1"/>
</dbReference>
<dbReference type="InterPro" id="IPR036097">
    <property type="entry name" value="HisK_dim/P_sf"/>
</dbReference>
<dbReference type="RefSeq" id="WP_248358917.1">
    <property type="nucleotide sequence ID" value="NZ_AP025591.1"/>
</dbReference>
<dbReference type="SUPFAM" id="SSF47384">
    <property type="entry name" value="Homodimeric domain of signal transducing histidine kinase"/>
    <property type="match status" value="1"/>
</dbReference>
<dbReference type="PRINTS" id="PR00344">
    <property type="entry name" value="BCTRLSENSOR"/>
</dbReference>
<feature type="domain" description="Response regulatory" evidence="8">
    <location>
        <begin position="521"/>
        <end position="634"/>
    </location>
</feature>
<dbReference type="Gene3D" id="3.30.450.20">
    <property type="entry name" value="PAS domain"/>
    <property type="match status" value="2"/>
</dbReference>
<dbReference type="InterPro" id="IPR001789">
    <property type="entry name" value="Sig_transdc_resp-reg_receiver"/>
</dbReference>
<proteinExistence type="predicted"/>
<dbReference type="SMART" id="SM00387">
    <property type="entry name" value="HATPase_c"/>
    <property type="match status" value="1"/>
</dbReference>
<dbReference type="InterPro" id="IPR000014">
    <property type="entry name" value="PAS"/>
</dbReference>
<evidence type="ECO:0000259" key="10">
    <source>
        <dbReference type="PROSITE" id="PS50113"/>
    </source>
</evidence>
<dbReference type="InterPro" id="IPR003661">
    <property type="entry name" value="HisK_dim/P_dom"/>
</dbReference>
<dbReference type="Gene3D" id="3.30.565.10">
    <property type="entry name" value="Histidine kinase-like ATPase, C-terminal domain"/>
    <property type="match status" value="1"/>
</dbReference>
<dbReference type="EMBL" id="AP025591">
    <property type="protein sequence ID" value="BDG01927.1"/>
    <property type="molecule type" value="Genomic_DNA"/>
</dbReference>
<dbReference type="PROSITE" id="PS50112">
    <property type="entry name" value="PAS"/>
    <property type="match status" value="2"/>
</dbReference>
<dbReference type="PANTHER" id="PTHR43047">
    <property type="entry name" value="TWO-COMPONENT HISTIDINE PROTEIN KINASE"/>
    <property type="match status" value="1"/>
</dbReference>
<evidence type="ECO:0000256" key="1">
    <source>
        <dbReference type="ARBA" id="ARBA00000085"/>
    </source>
</evidence>
<name>A0ABM7WR38_9BACT</name>
<dbReference type="InterPro" id="IPR005467">
    <property type="entry name" value="His_kinase_dom"/>
</dbReference>